<comment type="subcellular location">
    <subcellularLocation>
        <location evidence="1">Cell membrane</location>
        <topology evidence="1">Multi-pass membrane protein</topology>
    </subcellularLocation>
</comment>
<feature type="transmembrane region" description="Helical" evidence="7">
    <location>
        <begin position="38"/>
        <end position="57"/>
    </location>
</feature>
<keyword evidence="10" id="KW-1185">Reference proteome</keyword>
<feature type="transmembrane region" description="Helical" evidence="7">
    <location>
        <begin position="63"/>
        <end position="87"/>
    </location>
</feature>
<dbReference type="CDD" id="cd17369">
    <property type="entry name" value="MFS_ShiA_like"/>
    <property type="match status" value="1"/>
</dbReference>
<feature type="transmembrane region" description="Helical" evidence="7">
    <location>
        <begin position="383"/>
        <end position="405"/>
    </location>
</feature>
<dbReference type="RefSeq" id="WP_074756127.1">
    <property type="nucleotide sequence ID" value="NZ_FNCO01000013.1"/>
</dbReference>
<dbReference type="InterPro" id="IPR011701">
    <property type="entry name" value="MFS"/>
</dbReference>
<feature type="transmembrane region" description="Helical" evidence="7">
    <location>
        <begin position="288"/>
        <end position="306"/>
    </location>
</feature>
<evidence type="ECO:0000259" key="8">
    <source>
        <dbReference type="PROSITE" id="PS50850"/>
    </source>
</evidence>
<keyword evidence="5 7" id="KW-1133">Transmembrane helix</keyword>
<organism evidence="9 10">
    <name type="scientific">Pseudomonas abietaniphila</name>
    <dbReference type="NCBI Taxonomy" id="89065"/>
    <lineage>
        <taxon>Bacteria</taxon>
        <taxon>Pseudomonadati</taxon>
        <taxon>Pseudomonadota</taxon>
        <taxon>Gammaproteobacteria</taxon>
        <taxon>Pseudomonadales</taxon>
        <taxon>Pseudomonadaceae</taxon>
        <taxon>Pseudomonas</taxon>
    </lineage>
</organism>
<evidence type="ECO:0000256" key="4">
    <source>
        <dbReference type="ARBA" id="ARBA00022692"/>
    </source>
</evidence>
<keyword evidence="2" id="KW-0813">Transport</keyword>
<evidence type="ECO:0000256" key="1">
    <source>
        <dbReference type="ARBA" id="ARBA00004651"/>
    </source>
</evidence>
<dbReference type="FunFam" id="1.20.1250.20:FF:000001">
    <property type="entry name" value="Dicarboxylate MFS transporter"/>
    <property type="match status" value="1"/>
</dbReference>
<dbReference type="EMBL" id="FNCO01000013">
    <property type="protein sequence ID" value="SDI46157.1"/>
    <property type="molecule type" value="Genomic_DNA"/>
</dbReference>
<evidence type="ECO:0000256" key="7">
    <source>
        <dbReference type="SAM" id="Phobius"/>
    </source>
</evidence>
<accession>A0A1G8KRZ4</accession>
<dbReference type="STRING" id="89065.SAMN05216605_113188"/>
<evidence type="ECO:0000313" key="9">
    <source>
        <dbReference type="EMBL" id="SDI46157.1"/>
    </source>
</evidence>
<dbReference type="InterPro" id="IPR020846">
    <property type="entry name" value="MFS_dom"/>
</dbReference>
<evidence type="ECO:0000256" key="3">
    <source>
        <dbReference type="ARBA" id="ARBA00022475"/>
    </source>
</evidence>
<protein>
    <submittedName>
        <fullName evidence="9">Metabolite-proton symporter</fullName>
    </submittedName>
</protein>
<name>A0A1G8KRZ4_9PSED</name>
<feature type="transmembrane region" description="Helical" evidence="7">
    <location>
        <begin position="99"/>
        <end position="117"/>
    </location>
</feature>
<sequence length="442" mass="47499">MKNAITAHAGAPDARATSKVKSYRLAGAASMAGTTIEWYDFFLYGTAAALIFNKIFFPALDPIIGVLAAFATYAVGFLGRPLGGIVFGHFGDRIGRKSMLLFTLMLMGIPTIIIGLIPTYQQIGYWAAVILVAMRFLQGMAVGGEWGGAVLMAVEHAPEGKKGFYGSLPQTGVGAGLVLASLAMAMVAKLPEEDMLSWGWRIPFLASVVLLGVGWLIRLKVPESPDFEKLKKDNVAVKVPLFKVLRDHPRETLTIIGARTAENAWFYMSVTFALAYAANQLQIPRADVLGAITAGAALSLVTMPLCGHISDRVGQKRLYFVGLLLLCAFVYPFFAMLGTRDPVLVWWAMVLAVGVVFPILYAPESLLFARQFPAEIRYSGISVSVQLAGVLGGGFAPMIATQLLAMGGGNPHYVIVYLIGMALIALVCTALMKRDPARHHAG</sequence>
<dbReference type="Pfam" id="PF07690">
    <property type="entry name" value="MFS_1"/>
    <property type="match status" value="1"/>
</dbReference>
<feature type="domain" description="Major facilitator superfamily (MFS) profile" evidence="8">
    <location>
        <begin position="26"/>
        <end position="437"/>
    </location>
</feature>
<dbReference type="GO" id="GO:0022857">
    <property type="term" value="F:transmembrane transporter activity"/>
    <property type="evidence" value="ECO:0007669"/>
    <property type="project" value="InterPro"/>
</dbReference>
<reference evidence="10" key="1">
    <citation type="submission" date="2016-10" db="EMBL/GenBank/DDBJ databases">
        <authorList>
            <person name="Varghese N."/>
            <person name="Submissions S."/>
        </authorList>
    </citation>
    <scope>NUCLEOTIDE SEQUENCE [LARGE SCALE GENOMIC DNA]</scope>
    <source>
        <strain evidence="10">ATCC 700689</strain>
    </source>
</reference>
<feature type="transmembrane region" description="Helical" evidence="7">
    <location>
        <begin position="411"/>
        <end position="432"/>
    </location>
</feature>
<dbReference type="SUPFAM" id="SSF103473">
    <property type="entry name" value="MFS general substrate transporter"/>
    <property type="match status" value="1"/>
</dbReference>
<keyword evidence="4 7" id="KW-0812">Transmembrane</keyword>
<feature type="transmembrane region" description="Helical" evidence="7">
    <location>
        <begin position="264"/>
        <end position="282"/>
    </location>
</feature>
<dbReference type="PANTHER" id="PTHR43045:SF1">
    <property type="entry name" value="SHIKIMATE TRANSPORTER"/>
    <property type="match status" value="1"/>
</dbReference>
<dbReference type="InterPro" id="IPR036259">
    <property type="entry name" value="MFS_trans_sf"/>
</dbReference>
<dbReference type="Gene3D" id="1.20.1250.20">
    <property type="entry name" value="MFS general substrate transporter like domains"/>
    <property type="match status" value="2"/>
</dbReference>
<dbReference type="GO" id="GO:0005886">
    <property type="term" value="C:plasma membrane"/>
    <property type="evidence" value="ECO:0007669"/>
    <property type="project" value="UniProtKB-SubCell"/>
</dbReference>
<dbReference type="PANTHER" id="PTHR43045">
    <property type="entry name" value="SHIKIMATE TRANSPORTER"/>
    <property type="match status" value="1"/>
</dbReference>
<proteinExistence type="predicted"/>
<evidence type="ECO:0000256" key="2">
    <source>
        <dbReference type="ARBA" id="ARBA00022448"/>
    </source>
</evidence>
<feature type="transmembrane region" description="Helical" evidence="7">
    <location>
        <begin position="344"/>
        <end position="362"/>
    </location>
</feature>
<gene>
    <name evidence="9" type="ORF">SAMN05216605_113188</name>
</gene>
<dbReference type="PROSITE" id="PS50850">
    <property type="entry name" value="MFS"/>
    <property type="match status" value="1"/>
</dbReference>
<feature type="transmembrane region" description="Helical" evidence="7">
    <location>
        <begin position="318"/>
        <end position="338"/>
    </location>
</feature>
<keyword evidence="3" id="KW-1003">Cell membrane</keyword>
<evidence type="ECO:0000313" key="10">
    <source>
        <dbReference type="Proteomes" id="UP000182894"/>
    </source>
</evidence>
<evidence type="ECO:0000256" key="6">
    <source>
        <dbReference type="ARBA" id="ARBA00023136"/>
    </source>
</evidence>
<feature type="transmembrane region" description="Helical" evidence="7">
    <location>
        <begin position="164"/>
        <end position="186"/>
    </location>
</feature>
<feature type="transmembrane region" description="Helical" evidence="7">
    <location>
        <begin position="123"/>
        <end position="143"/>
    </location>
</feature>
<evidence type="ECO:0000256" key="5">
    <source>
        <dbReference type="ARBA" id="ARBA00022989"/>
    </source>
</evidence>
<dbReference type="OrthoDB" id="3690818at2"/>
<dbReference type="Proteomes" id="UP000182894">
    <property type="component" value="Unassembled WGS sequence"/>
</dbReference>
<keyword evidence="6 7" id="KW-0472">Membrane</keyword>
<feature type="transmembrane region" description="Helical" evidence="7">
    <location>
        <begin position="198"/>
        <end position="217"/>
    </location>
</feature>
<dbReference type="AlphaFoldDB" id="A0A1G8KRZ4"/>